<comment type="similarity">
    <text evidence="2">Belongs to the autoinducer-2 exporter (AI-2E) (TC 2.A.86) family.</text>
</comment>
<evidence type="ECO:0000256" key="4">
    <source>
        <dbReference type="ARBA" id="ARBA00022475"/>
    </source>
</evidence>
<dbReference type="EMBL" id="LUKE01000004">
    <property type="protein sequence ID" value="KYG63108.1"/>
    <property type="molecule type" value="Genomic_DNA"/>
</dbReference>
<feature type="transmembrane region" description="Helical" evidence="8">
    <location>
        <begin position="80"/>
        <end position="100"/>
    </location>
</feature>
<dbReference type="InterPro" id="IPR002549">
    <property type="entry name" value="AI-2E-like"/>
</dbReference>
<name>A0A150WHP8_BDEBC</name>
<evidence type="ECO:0000256" key="3">
    <source>
        <dbReference type="ARBA" id="ARBA00022448"/>
    </source>
</evidence>
<accession>A0A150WHP8</accession>
<dbReference type="GO" id="GO:0005886">
    <property type="term" value="C:plasma membrane"/>
    <property type="evidence" value="ECO:0007669"/>
    <property type="project" value="UniProtKB-SubCell"/>
</dbReference>
<keyword evidence="5 8" id="KW-0812">Transmembrane</keyword>
<sequence length="372" mass="41489">MKPPLASKLLFNFKMKPVPRPLSIDISARTIVRMLAAAFLVYLAFKLFPVIVMLFFSILVAVAFEPVLRYLQRVMSRRAAVFLMALLLGTALCLLVFVIFPPLIEQVQKVIDKIPTYIKWMMEGHSPRSLIHRLGTRILGPESIPDLSTSVSQIMTIGQYAIGTISSLGLFFAFTIYLMLDGHRTYRWLMPYFSVETRFKVEETLAEVSHIVPAYVLGQTIASLVCGTYVFVLLTLTGVPSALMLAALAAVLAVLPYIGFYISLVPILMFALIVSPQTLATVAFFYGLYHLFEGYILLPKIYSQHLRLSGFIVLLSIVVGMTLMGVLGAIALLPIAAAYPVIERIWLAPYLRKAVIPTHSRMDSENDVHPML</sequence>
<dbReference type="Proteomes" id="UP000075320">
    <property type="component" value="Unassembled WGS sequence"/>
</dbReference>
<keyword evidence="7 8" id="KW-0472">Membrane</keyword>
<evidence type="ECO:0000256" key="8">
    <source>
        <dbReference type="SAM" id="Phobius"/>
    </source>
</evidence>
<keyword evidence="10" id="KW-1185">Reference proteome</keyword>
<keyword evidence="4" id="KW-1003">Cell membrane</keyword>
<dbReference type="Pfam" id="PF01594">
    <property type="entry name" value="AI-2E_transport"/>
    <property type="match status" value="1"/>
</dbReference>
<evidence type="ECO:0000256" key="2">
    <source>
        <dbReference type="ARBA" id="ARBA00009773"/>
    </source>
</evidence>
<keyword evidence="3" id="KW-0813">Transport</keyword>
<dbReference type="GO" id="GO:0055085">
    <property type="term" value="P:transmembrane transport"/>
    <property type="evidence" value="ECO:0007669"/>
    <property type="project" value="TreeGrafter"/>
</dbReference>
<evidence type="ECO:0000313" key="9">
    <source>
        <dbReference type="EMBL" id="KYG63108.1"/>
    </source>
</evidence>
<keyword evidence="6 8" id="KW-1133">Transmembrane helix</keyword>
<evidence type="ECO:0000256" key="7">
    <source>
        <dbReference type="ARBA" id="ARBA00023136"/>
    </source>
</evidence>
<feature type="transmembrane region" description="Helical" evidence="8">
    <location>
        <begin position="242"/>
        <end position="260"/>
    </location>
</feature>
<evidence type="ECO:0008006" key="11">
    <source>
        <dbReference type="Google" id="ProtNLM"/>
    </source>
</evidence>
<protein>
    <recommendedName>
        <fullName evidence="11">AI-2E family transporter</fullName>
    </recommendedName>
</protein>
<reference evidence="9 10" key="1">
    <citation type="submission" date="2016-03" db="EMBL/GenBank/DDBJ databases">
        <authorList>
            <person name="Ploux O."/>
        </authorList>
    </citation>
    <scope>NUCLEOTIDE SEQUENCE [LARGE SCALE GENOMIC DNA]</scope>
    <source>
        <strain evidence="9 10">R0</strain>
    </source>
</reference>
<feature type="transmembrane region" description="Helical" evidence="8">
    <location>
        <begin position="50"/>
        <end position="68"/>
    </location>
</feature>
<evidence type="ECO:0000256" key="1">
    <source>
        <dbReference type="ARBA" id="ARBA00004651"/>
    </source>
</evidence>
<evidence type="ECO:0000313" key="10">
    <source>
        <dbReference type="Proteomes" id="UP000075320"/>
    </source>
</evidence>
<dbReference type="PANTHER" id="PTHR21716:SF53">
    <property type="entry name" value="PERMEASE PERM-RELATED"/>
    <property type="match status" value="1"/>
</dbReference>
<dbReference type="AlphaFoldDB" id="A0A150WHP8"/>
<organism evidence="9 10">
    <name type="scientific">Bdellovibrio bacteriovorus</name>
    <dbReference type="NCBI Taxonomy" id="959"/>
    <lineage>
        <taxon>Bacteria</taxon>
        <taxon>Pseudomonadati</taxon>
        <taxon>Bdellovibrionota</taxon>
        <taxon>Bdellovibrionia</taxon>
        <taxon>Bdellovibrionales</taxon>
        <taxon>Pseudobdellovibrionaceae</taxon>
        <taxon>Bdellovibrio</taxon>
    </lineage>
</organism>
<comment type="caution">
    <text evidence="9">The sequence shown here is derived from an EMBL/GenBank/DDBJ whole genome shotgun (WGS) entry which is preliminary data.</text>
</comment>
<feature type="transmembrane region" description="Helical" evidence="8">
    <location>
        <begin position="214"/>
        <end position="236"/>
    </location>
</feature>
<feature type="transmembrane region" description="Helical" evidence="8">
    <location>
        <begin position="309"/>
        <end position="342"/>
    </location>
</feature>
<feature type="transmembrane region" description="Helical" evidence="8">
    <location>
        <begin position="267"/>
        <end position="289"/>
    </location>
</feature>
<proteinExistence type="inferred from homology"/>
<evidence type="ECO:0000256" key="5">
    <source>
        <dbReference type="ARBA" id="ARBA00022692"/>
    </source>
</evidence>
<gene>
    <name evidence="9" type="ORF">AZI86_15430</name>
</gene>
<dbReference type="PANTHER" id="PTHR21716">
    <property type="entry name" value="TRANSMEMBRANE PROTEIN"/>
    <property type="match status" value="1"/>
</dbReference>
<feature type="transmembrane region" description="Helical" evidence="8">
    <location>
        <begin position="157"/>
        <end position="180"/>
    </location>
</feature>
<comment type="subcellular location">
    <subcellularLocation>
        <location evidence="1">Cell membrane</location>
        <topology evidence="1">Multi-pass membrane protein</topology>
    </subcellularLocation>
</comment>
<evidence type="ECO:0000256" key="6">
    <source>
        <dbReference type="ARBA" id="ARBA00022989"/>
    </source>
</evidence>